<evidence type="ECO:0000313" key="2">
    <source>
        <dbReference type="Proteomes" id="UP000030023"/>
    </source>
</evidence>
<name>A0ABR4XR93_9LACO</name>
<accession>A0ABR4XR93</accession>
<feature type="non-terminal residue" evidence="1">
    <location>
        <position position="77"/>
    </location>
</feature>
<reference evidence="1 2" key="1">
    <citation type="journal article" date="2014" name="Antonie Van Leeuwenhoek">
        <title>Oenococcus alcoholitolerans sp. nov., a lactic acid bacteria isolated from cachaca and ethanol fermentation processes.</title>
        <authorList>
            <person name="Badotti F."/>
            <person name="Moreira A.P."/>
            <person name="Tonon L.A."/>
            <person name="de Lucena B.T."/>
            <person name="Gomes Fde C."/>
            <person name="Kruger R."/>
            <person name="Thompson C.C."/>
            <person name="de Morais M.A.Jr."/>
            <person name="Rosa C.A."/>
            <person name="Thompson F.L."/>
        </authorList>
    </citation>
    <scope>NUCLEOTIDE SEQUENCE [LARGE SCALE GENOMIC DNA]</scope>
    <source>
        <strain evidence="1 2">UFRJ-M7.2.18</strain>
    </source>
</reference>
<dbReference type="EMBL" id="AXCV01000129">
    <property type="protein sequence ID" value="KGO32003.1"/>
    <property type="molecule type" value="Genomic_DNA"/>
</dbReference>
<proteinExistence type="predicted"/>
<organism evidence="1 2">
    <name type="scientific">Oenococcus alcoholitolerans</name>
    <dbReference type="NCBI Taxonomy" id="931074"/>
    <lineage>
        <taxon>Bacteria</taxon>
        <taxon>Bacillati</taxon>
        <taxon>Bacillota</taxon>
        <taxon>Bacilli</taxon>
        <taxon>Lactobacillales</taxon>
        <taxon>Lactobacillaceae</taxon>
        <taxon>Oenococcus</taxon>
    </lineage>
</organism>
<evidence type="ECO:0000313" key="1">
    <source>
        <dbReference type="EMBL" id="KGO32003.1"/>
    </source>
</evidence>
<sequence length="77" mass="8776">MIDINLNALYYLSHEVAKVMIKQNRERSLILLQCNPFGPVNLFFHTLPATRCGRFDQAYADALAADNIQVMRSHPVT</sequence>
<gene>
    <name evidence="1" type="ORF">Q757_03670</name>
</gene>
<dbReference type="Proteomes" id="UP000030023">
    <property type="component" value="Unassembled WGS sequence"/>
</dbReference>
<comment type="caution">
    <text evidence="1">The sequence shown here is derived from an EMBL/GenBank/DDBJ whole genome shotgun (WGS) entry which is preliminary data.</text>
</comment>
<protein>
    <submittedName>
        <fullName evidence="1">Uncharacterized protein</fullName>
    </submittedName>
</protein>
<keyword evidence="2" id="KW-1185">Reference proteome</keyword>